<evidence type="ECO:0000313" key="2">
    <source>
        <dbReference type="Proteomes" id="UP000007148"/>
    </source>
</evidence>
<keyword evidence="2" id="KW-1185">Reference proteome</keyword>
<dbReference type="Proteomes" id="UP000007148">
    <property type="component" value="Unassembled WGS sequence"/>
</dbReference>
<dbReference type="OrthoDB" id="3026153at2759"/>
<reference evidence="1 2" key="1">
    <citation type="journal article" date="2011" name="PLoS Pathog.">
        <title>Endophytic Life Strategies Decoded by Genome and Transcriptome Analyses of the Mutualistic Root Symbiont Piriformospora indica.</title>
        <authorList>
            <person name="Zuccaro A."/>
            <person name="Lahrmann U."/>
            <person name="Guldener U."/>
            <person name="Langen G."/>
            <person name="Pfiffi S."/>
            <person name="Biedenkopf D."/>
            <person name="Wong P."/>
            <person name="Samans B."/>
            <person name="Grimm C."/>
            <person name="Basiewicz M."/>
            <person name="Murat C."/>
            <person name="Martin F."/>
            <person name="Kogel K.H."/>
        </authorList>
    </citation>
    <scope>NUCLEOTIDE SEQUENCE [LARGE SCALE GENOMIC DNA]</scope>
    <source>
        <strain evidence="1 2">DSM 11827</strain>
    </source>
</reference>
<accession>G4U0I9</accession>
<name>G4U0I9_SERID</name>
<proteinExistence type="predicted"/>
<sequence>MSSDFSLTFTNVSQTSFTRRNLSWGEDPALGTTHSIPDNTLQARVGVQSLKWSQTLSTVATWNDAICEWQAPNGHWFGVKIHQPVQIFGIGTAPYYLVSYYDGNETKDYYQPSSEPGNPFTFPTSLGFQVKVVPAAGHATLALSVNINDLPK</sequence>
<dbReference type="HOGENOM" id="CLU_104269_0_0_1"/>
<dbReference type="EMBL" id="CAFZ01001251">
    <property type="protein sequence ID" value="CCA77082.1"/>
    <property type="molecule type" value="Genomic_DNA"/>
</dbReference>
<dbReference type="OMA" id="PERGFFK"/>
<gene>
    <name evidence="1" type="ORF">PIIN_11067</name>
</gene>
<protein>
    <submittedName>
        <fullName evidence="1">Uncharacterized protein</fullName>
    </submittedName>
</protein>
<organism evidence="1 2">
    <name type="scientific">Serendipita indica (strain DSM 11827)</name>
    <name type="common">Root endophyte fungus</name>
    <name type="synonym">Piriformospora indica</name>
    <dbReference type="NCBI Taxonomy" id="1109443"/>
    <lineage>
        <taxon>Eukaryota</taxon>
        <taxon>Fungi</taxon>
        <taxon>Dikarya</taxon>
        <taxon>Basidiomycota</taxon>
        <taxon>Agaricomycotina</taxon>
        <taxon>Agaricomycetes</taxon>
        <taxon>Sebacinales</taxon>
        <taxon>Serendipitaceae</taxon>
        <taxon>Serendipita</taxon>
    </lineage>
</organism>
<evidence type="ECO:0000313" key="1">
    <source>
        <dbReference type="EMBL" id="CCA77082.1"/>
    </source>
</evidence>
<comment type="caution">
    <text evidence="1">The sequence shown here is derived from an EMBL/GenBank/DDBJ whole genome shotgun (WGS) entry which is preliminary data.</text>
</comment>
<dbReference type="InParanoid" id="G4U0I9"/>
<dbReference type="AlphaFoldDB" id="G4U0I9"/>